<protein>
    <recommendedName>
        <fullName evidence="9">Sodium/calcium exchanger membrane region domain-containing protein</fullName>
    </recommendedName>
</protein>
<dbReference type="InterPro" id="IPR004713">
    <property type="entry name" value="CaH_exchang"/>
</dbReference>
<keyword evidence="4 8" id="KW-0812">Transmembrane</keyword>
<evidence type="ECO:0000256" key="2">
    <source>
        <dbReference type="ARBA" id="ARBA00008170"/>
    </source>
</evidence>
<evidence type="ECO:0000256" key="8">
    <source>
        <dbReference type="SAM" id="Phobius"/>
    </source>
</evidence>
<organism evidence="10 11">
    <name type="scientific">Rhizoclosmatium globosum</name>
    <dbReference type="NCBI Taxonomy" id="329046"/>
    <lineage>
        <taxon>Eukaryota</taxon>
        <taxon>Fungi</taxon>
        <taxon>Fungi incertae sedis</taxon>
        <taxon>Chytridiomycota</taxon>
        <taxon>Chytridiomycota incertae sedis</taxon>
        <taxon>Chytridiomycetes</taxon>
        <taxon>Chytridiales</taxon>
        <taxon>Chytriomycetaceae</taxon>
        <taxon>Rhizoclosmatium</taxon>
    </lineage>
</organism>
<evidence type="ECO:0000259" key="9">
    <source>
        <dbReference type="Pfam" id="PF01699"/>
    </source>
</evidence>
<keyword evidence="7 8" id="KW-0472">Membrane</keyword>
<dbReference type="PANTHER" id="PTHR31503">
    <property type="entry name" value="VACUOLAR CALCIUM ION TRANSPORTER"/>
    <property type="match status" value="1"/>
</dbReference>
<evidence type="ECO:0000313" key="11">
    <source>
        <dbReference type="Proteomes" id="UP000193642"/>
    </source>
</evidence>
<dbReference type="EMBL" id="MCGO01000082">
    <property type="protein sequence ID" value="ORY30444.1"/>
    <property type="molecule type" value="Genomic_DNA"/>
</dbReference>
<dbReference type="GO" id="GO:0005774">
    <property type="term" value="C:vacuolar membrane"/>
    <property type="evidence" value="ECO:0007669"/>
    <property type="project" value="UniProtKB-ARBA"/>
</dbReference>
<evidence type="ECO:0000256" key="7">
    <source>
        <dbReference type="ARBA" id="ARBA00023136"/>
    </source>
</evidence>
<dbReference type="AlphaFoldDB" id="A0A1Y2B6U3"/>
<feature type="transmembrane region" description="Helical" evidence="8">
    <location>
        <begin position="249"/>
        <end position="272"/>
    </location>
</feature>
<dbReference type="InterPro" id="IPR004837">
    <property type="entry name" value="NaCa_Exmemb"/>
</dbReference>
<name>A0A1Y2B6U3_9FUNG</name>
<keyword evidence="3" id="KW-0813">Transport</keyword>
<dbReference type="OrthoDB" id="1699231at2759"/>
<dbReference type="Proteomes" id="UP000193642">
    <property type="component" value="Unassembled WGS sequence"/>
</dbReference>
<proteinExistence type="inferred from homology"/>
<accession>A0A1Y2B6U3</accession>
<evidence type="ECO:0000256" key="4">
    <source>
        <dbReference type="ARBA" id="ARBA00022692"/>
    </source>
</evidence>
<dbReference type="Pfam" id="PF01699">
    <property type="entry name" value="Na_Ca_ex"/>
    <property type="match status" value="1"/>
</dbReference>
<feature type="domain" description="Sodium/calcium exchanger membrane region" evidence="9">
    <location>
        <begin position="49"/>
        <end position="205"/>
    </location>
</feature>
<feature type="transmembrane region" description="Helical" evidence="8">
    <location>
        <begin position="183"/>
        <end position="205"/>
    </location>
</feature>
<reference evidence="10 11" key="1">
    <citation type="submission" date="2016-07" db="EMBL/GenBank/DDBJ databases">
        <title>Pervasive Adenine N6-methylation of Active Genes in Fungi.</title>
        <authorList>
            <consortium name="DOE Joint Genome Institute"/>
            <person name="Mondo S.J."/>
            <person name="Dannebaum R.O."/>
            <person name="Kuo R.C."/>
            <person name="Labutti K."/>
            <person name="Haridas S."/>
            <person name="Kuo A."/>
            <person name="Salamov A."/>
            <person name="Ahrendt S.R."/>
            <person name="Lipzen A."/>
            <person name="Sullivan W."/>
            <person name="Andreopoulos W.B."/>
            <person name="Clum A."/>
            <person name="Lindquist E."/>
            <person name="Daum C."/>
            <person name="Ramamoorthy G.K."/>
            <person name="Gryganskyi A."/>
            <person name="Culley D."/>
            <person name="Magnuson J.K."/>
            <person name="James T.Y."/>
            <person name="O'Malley M.A."/>
            <person name="Stajich J.E."/>
            <person name="Spatafora J.W."/>
            <person name="Visel A."/>
            <person name="Grigoriev I.V."/>
        </authorList>
    </citation>
    <scope>NUCLEOTIDE SEQUENCE [LARGE SCALE GENOMIC DNA]</scope>
    <source>
        <strain evidence="10 11">JEL800</strain>
    </source>
</reference>
<dbReference type="InterPro" id="IPR044880">
    <property type="entry name" value="NCX_ion-bd_dom_sf"/>
</dbReference>
<comment type="caution">
    <text evidence="10">The sequence shown here is derived from an EMBL/GenBank/DDBJ whole genome shotgun (WGS) entry which is preliminary data.</text>
</comment>
<dbReference type="Gene3D" id="1.20.1420.30">
    <property type="entry name" value="NCX, central ion-binding region"/>
    <property type="match status" value="1"/>
</dbReference>
<feature type="transmembrane region" description="Helical" evidence="8">
    <location>
        <begin position="26"/>
        <end position="43"/>
    </location>
</feature>
<keyword evidence="6" id="KW-0406">Ion transport</keyword>
<feature type="transmembrane region" description="Helical" evidence="8">
    <location>
        <begin position="321"/>
        <end position="341"/>
    </location>
</feature>
<comment type="subcellular location">
    <subcellularLocation>
        <location evidence="1">Endomembrane system</location>
        <topology evidence="1">Multi-pass membrane protein</topology>
    </subcellularLocation>
</comment>
<sequence length="349" mass="38202">MASPIRPTANTIVSSFQILWDECEQVNKFASVVVPLALLASFFDVGNGAVFALNYASILPLSYILHFATEKFRFGILGPTWGGLLHITFGNLVELVLGIYALNEDLFHIVRAIMFGSILSNLLFVLGLCFLIGGIIPFEKNKYQEFDVDNANVSTGLLTITILGFVIPVALSFEFPDDEVKAGVVGTSRFVAVMLLLTYAAYILFHHYTNPEGLKVTPTNRNRGTEEGAALLNENDEDQQPPRISLPAALIMLATSSALIVVFIATIILPIIINTSVQISAITAALQDRMDYSLRVVIGSSHQVVTVLTVNAVIQDGRSHWFQGLMLVAAYLVVVIGFFFIEDPSKDSW</sequence>
<evidence type="ECO:0000256" key="5">
    <source>
        <dbReference type="ARBA" id="ARBA00022989"/>
    </source>
</evidence>
<dbReference type="GO" id="GO:0006874">
    <property type="term" value="P:intracellular calcium ion homeostasis"/>
    <property type="evidence" value="ECO:0007669"/>
    <property type="project" value="TreeGrafter"/>
</dbReference>
<dbReference type="GO" id="GO:0015369">
    <property type="term" value="F:calcium:proton antiporter activity"/>
    <property type="evidence" value="ECO:0007669"/>
    <property type="project" value="UniProtKB-ARBA"/>
</dbReference>
<evidence type="ECO:0000256" key="6">
    <source>
        <dbReference type="ARBA" id="ARBA00023065"/>
    </source>
</evidence>
<gene>
    <name evidence="10" type="ORF">BCR33DRAFT_724277</name>
</gene>
<feature type="transmembrane region" description="Helical" evidence="8">
    <location>
        <begin position="150"/>
        <end position="171"/>
    </location>
</feature>
<dbReference type="GO" id="GO:0012505">
    <property type="term" value="C:endomembrane system"/>
    <property type="evidence" value="ECO:0007669"/>
    <property type="project" value="UniProtKB-SubCell"/>
</dbReference>
<keyword evidence="11" id="KW-1185">Reference proteome</keyword>
<feature type="transmembrane region" description="Helical" evidence="8">
    <location>
        <begin position="81"/>
        <end position="101"/>
    </location>
</feature>
<keyword evidence="5 8" id="KW-1133">Transmembrane helix</keyword>
<evidence type="ECO:0000313" key="10">
    <source>
        <dbReference type="EMBL" id="ORY30444.1"/>
    </source>
</evidence>
<feature type="transmembrane region" description="Helical" evidence="8">
    <location>
        <begin position="292"/>
        <end position="314"/>
    </location>
</feature>
<evidence type="ECO:0000256" key="3">
    <source>
        <dbReference type="ARBA" id="ARBA00022448"/>
    </source>
</evidence>
<dbReference type="PANTHER" id="PTHR31503:SF22">
    <property type="entry name" value="VACUOLAR CALCIUM ION TRANSPORTER"/>
    <property type="match status" value="1"/>
</dbReference>
<evidence type="ECO:0000256" key="1">
    <source>
        <dbReference type="ARBA" id="ARBA00004127"/>
    </source>
</evidence>
<comment type="similarity">
    <text evidence="2">Belongs to the Ca(2+):cation antiporter (CaCA) (TC 2.A.19) family.</text>
</comment>
<feature type="transmembrane region" description="Helical" evidence="8">
    <location>
        <begin position="113"/>
        <end position="138"/>
    </location>
</feature>